<comment type="caution">
    <text evidence="1">The sequence shown here is derived from an EMBL/GenBank/DDBJ whole genome shotgun (WGS) entry which is preliminary data.</text>
</comment>
<dbReference type="SUPFAM" id="SSF53254">
    <property type="entry name" value="Phosphoglycerate mutase-like"/>
    <property type="match status" value="1"/>
</dbReference>
<dbReference type="RefSeq" id="WP_355665723.1">
    <property type="nucleotide sequence ID" value="NZ_JBEXRX010000055.1"/>
</dbReference>
<protein>
    <submittedName>
        <fullName evidence="1">Histidine phosphatase family protein</fullName>
    </submittedName>
</protein>
<dbReference type="Pfam" id="PF00300">
    <property type="entry name" value="His_Phos_1"/>
    <property type="match status" value="1"/>
</dbReference>
<dbReference type="InterPro" id="IPR029033">
    <property type="entry name" value="His_PPase_superfam"/>
</dbReference>
<name>A0ABV2VMF3_9ACTN</name>
<keyword evidence="2" id="KW-1185">Reference proteome</keyword>
<dbReference type="Gene3D" id="3.40.50.1240">
    <property type="entry name" value="Phosphoglycerate mutase-like"/>
    <property type="match status" value="1"/>
</dbReference>
<evidence type="ECO:0000313" key="2">
    <source>
        <dbReference type="Proteomes" id="UP001550348"/>
    </source>
</evidence>
<evidence type="ECO:0000313" key="1">
    <source>
        <dbReference type="EMBL" id="MEU0153983.1"/>
    </source>
</evidence>
<proteinExistence type="predicted"/>
<dbReference type="InterPro" id="IPR013078">
    <property type="entry name" value="His_Pase_superF_clade-1"/>
</dbReference>
<feature type="non-terminal residue" evidence="1">
    <location>
        <position position="221"/>
    </location>
</feature>
<dbReference type="Proteomes" id="UP001550348">
    <property type="component" value="Unassembled WGS sequence"/>
</dbReference>
<gene>
    <name evidence="1" type="ORF">ABZ071_19015</name>
</gene>
<accession>A0ABV2VMF3</accession>
<organism evidence="1 2">
    <name type="scientific">Micromonospora fulviviridis</name>
    <dbReference type="NCBI Taxonomy" id="47860"/>
    <lineage>
        <taxon>Bacteria</taxon>
        <taxon>Bacillati</taxon>
        <taxon>Actinomycetota</taxon>
        <taxon>Actinomycetes</taxon>
        <taxon>Micromonosporales</taxon>
        <taxon>Micromonosporaceae</taxon>
        <taxon>Micromonospora</taxon>
    </lineage>
</organism>
<reference evidence="1 2" key="1">
    <citation type="submission" date="2024-06" db="EMBL/GenBank/DDBJ databases">
        <title>The Natural Products Discovery Center: Release of the First 8490 Sequenced Strains for Exploring Actinobacteria Biosynthetic Diversity.</title>
        <authorList>
            <person name="Kalkreuter E."/>
            <person name="Kautsar S.A."/>
            <person name="Yang D."/>
            <person name="Bader C.D."/>
            <person name="Teijaro C.N."/>
            <person name="Fluegel L."/>
            <person name="Davis C.M."/>
            <person name="Simpson J.R."/>
            <person name="Lauterbach L."/>
            <person name="Steele A.D."/>
            <person name="Gui C."/>
            <person name="Meng S."/>
            <person name="Li G."/>
            <person name="Viehrig K."/>
            <person name="Ye F."/>
            <person name="Su P."/>
            <person name="Kiefer A.F."/>
            <person name="Nichols A."/>
            <person name="Cepeda A.J."/>
            <person name="Yan W."/>
            <person name="Fan B."/>
            <person name="Jiang Y."/>
            <person name="Adhikari A."/>
            <person name="Zheng C.-J."/>
            <person name="Schuster L."/>
            <person name="Cowan T.M."/>
            <person name="Smanski M.J."/>
            <person name="Chevrette M.G."/>
            <person name="De Carvalho L.P.S."/>
            <person name="Shen B."/>
        </authorList>
    </citation>
    <scope>NUCLEOTIDE SEQUENCE [LARGE SCALE GENOMIC DNA]</scope>
    <source>
        <strain evidence="1 2">NPDC006286</strain>
    </source>
</reference>
<sequence length="221" mass="22971">MTTLWIRHGTSLDGITRPHAHARPETPLSARGAAQIAAATHALRDRGVRPAIVLTSPHPRAATSAEILAALLGVPLAAPNPLYAEWRAPDCVLGRGPDDYPAEYRTWRTNRLRDPDSTLAGGESLTALYERATAASAILGHAGEGTTALIVSHRVLIGAVAAITAGASGPQDVFQAACRFTLAPAGIWPALVVCAVSPSGVMRPGSMRQAGDRSRRVAGGS</sequence>
<dbReference type="EMBL" id="JBEXRX010000055">
    <property type="protein sequence ID" value="MEU0153983.1"/>
    <property type="molecule type" value="Genomic_DNA"/>
</dbReference>